<dbReference type="AlphaFoldDB" id="A0A401IUH7"/>
<dbReference type="EMBL" id="BFFP01000028">
    <property type="protein sequence ID" value="GBG95179.1"/>
    <property type="molecule type" value="Genomic_DNA"/>
</dbReference>
<dbReference type="Proteomes" id="UP000286848">
    <property type="component" value="Unassembled WGS sequence"/>
</dbReference>
<evidence type="ECO:0000256" key="2">
    <source>
        <dbReference type="ARBA" id="ARBA00023315"/>
    </source>
</evidence>
<gene>
    <name evidence="3" type="ORF">LFYK43_16380</name>
</gene>
<evidence type="ECO:0008006" key="5">
    <source>
        <dbReference type="Google" id="ProtNLM"/>
    </source>
</evidence>
<name>A0A401IUH7_9LACO</name>
<accession>A0A401IUH7</accession>
<dbReference type="PANTHER" id="PTHR36449:SF1">
    <property type="entry name" value="ACETYLTRANSFERASE"/>
    <property type="match status" value="1"/>
</dbReference>
<dbReference type="OrthoDB" id="9802211at2"/>
<reference evidence="3 4" key="1">
    <citation type="journal article" date="2019" name="Int. J. Syst. Evol. Microbiol.">
        <title>Lactobacillus salitolerans sp. nov., a novel lactic acid bacterium isolated from spent mushroom substrates.</title>
        <authorList>
            <person name="Tohno M."/>
            <person name="Tanizawa Y."/>
            <person name="Kojima Y."/>
            <person name="Sakamoto M."/>
            <person name="Nakamura Y."/>
            <person name="Ohkuma M."/>
            <person name="Kobayashi H."/>
        </authorList>
    </citation>
    <scope>NUCLEOTIDE SEQUENCE [LARGE SCALE GENOMIC DNA]</scope>
    <source>
        <strain evidence="3 4">YK43</strain>
    </source>
</reference>
<evidence type="ECO:0000313" key="4">
    <source>
        <dbReference type="Proteomes" id="UP000286848"/>
    </source>
</evidence>
<dbReference type="GO" id="GO:0016746">
    <property type="term" value="F:acyltransferase activity"/>
    <property type="evidence" value="ECO:0007669"/>
    <property type="project" value="UniProtKB-KW"/>
</dbReference>
<sequence length="193" mass="22424">MVKYKVFSLAEILDLFKEQEEKLNDYFKEFSCPKEKELEDFLVNSAIHYEKIEYGKTFLILNAQKIQNGVIDIIAFFTIGQKSIDISKMSQKKKRKVIGSSIPGRDRLKSISGFLIGELGRNSNYTHDDLPGSIILQECYKQIEKARMIIGGNLIVLECRRKMFKKFYEEQSFHRISEDASDDGLIMLYRKVS</sequence>
<evidence type="ECO:0000256" key="1">
    <source>
        <dbReference type="ARBA" id="ARBA00022679"/>
    </source>
</evidence>
<dbReference type="RefSeq" id="WP_124977273.1">
    <property type="nucleotide sequence ID" value="NZ_BFFP01000028.1"/>
</dbReference>
<proteinExistence type="predicted"/>
<keyword evidence="4" id="KW-1185">Reference proteome</keyword>
<dbReference type="PANTHER" id="PTHR36449">
    <property type="entry name" value="ACETYLTRANSFERASE-RELATED"/>
    <property type="match status" value="1"/>
</dbReference>
<organism evidence="3 4">
    <name type="scientific">Ligilactobacillus salitolerans</name>
    <dbReference type="NCBI Taxonomy" id="1808352"/>
    <lineage>
        <taxon>Bacteria</taxon>
        <taxon>Bacillati</taxon>
        <taxon>Bacillota</taxon>
        <taxon>Bacilli</taxon>
        <taxon>Lactobacillales</taxon>
        <taxon>Lactobacillaceae</taxon>
        <taxon>Ligilactobacillus</taxon>
    </lineage>
</organism>
<keyword evidence="2" id="KW-0012">Acyltransferase</keyword>
<comment type="caution">
    <text evidence="3">The sequence shown here is derived from an EMBL/GenBank/DDBJ whole genome shotgun (WGS) entry which is preliminary data.</text>
</comment>
<dbReference type="Gene3D" id="3.40.630.30">
    <property type="match status" value="1"/>
</dbReference>
<protein>
    <recommendedName>
        <fullName evidence="5">Phage protein</fullName>
    </recommendedName>
</protein>
<keyword evidence="1" id="KW-0808">Transferase</keyword>
<evidence type="ECO:0000313" key="3">
    <source>
        <dbReference type="EMBL" id="GBG95179.1"/>
    </source>
</evidence>